<dbReference type="PANTHER" id="PTHR45767:SF5">
    <property type="entry name" value="FORKHEAD BOX PROTEIN O6"/>
    <property type="match status" value="1"/>
</dbReference>
<evidence type="ECO:0000256" key="1">
    <source>
        <dbReference type="ARBA" id="ARBA00004123"/>
    </source>
</evidence>
<evidence type="ECO:0000256" key="2">
    <source>
        <dbReference type="ARBA" id="ARBA00004496"/>
    </source>
</evidence>
<feature type="region of interest" description="Disordered" evidence="9">
    <location>
        <begin position="173"/>
        <end position="247"/>
    </location>
</feature>
<dbReference type="InterPro" id="IPR036388">
    <property type="entry name" value="WH-like_DNA-bd_sf"/>
</dbReference>
<keyword evidence="12" id="KW-1185">Reference proteome</keyword>
<evidence type="ECO:0000256" key="3">
    <source>
        <dbReference type="ARBA" id="ARBA00022490"/>
    </source>
</evidence>
<feature type="region of interest" description="Disordered" evidence="9">
    <location>
        <begin position="261"/>
        <end position="287"/>
    </location>
</feature>
<keyword evidence="6" id="KW-0804">Transcription</keyword>
<evidence type="ECO:0000256" key="7">
    <source>
        <dbReference type="ARBA" id="ARBA00023242"/>
    </source>
</evidence>
<feature type="compositionally biased region" description="Basic residues" evidence="9">
    <location>
        <begin position="203"/>
        <end position="214"/>
    </location>
</feature>
<dbReference type="Proteomes" id="UP001176940">
    <property type="component" value="Unassembled WGS sequence"/>
</dbReference>
<comment type="subcellular location">
    <subcellularLocation>
        <location evidence="2">Cytoplasm</location>
    </subcellularLocation>
    <subcellularLocation>
        <location evidence="1 8">Nucleus</location>
    </subcellularLocation>
</comment>
<keyword evidence="7 8" id="KW-0539">Nucleus</keyword>
<evidence type="ECO:0000313" key="12">
    <source>
        <dbReference type="Proteomes" id="UP001176940"/>
    </source>
</evidence>
<evidence type="ECO:0000256" key="9">
    <source>
        <dbReference type="SAM" id="MobiDB-lite"/>
    </source>
</evidence>
<dbReference type="InterPro" id="IPR036390">
    <property type="entry name" value="WH_DNA-bd_sf"/>
</dbReference>
<dbReference type="Pfam" id="PF00250">
    <property type="entry name" value="Forkhead"/>
    <property type="match status" value="1"/>
</dbReference>
<dbReference type="InterPro" id="IPR032067">
    <property type="entry name" value="FOXO-TAD"/>
</dbReference>
<name>A0ABN9MT54_9NEOB</name>
<dbReference type="Gene3D" id="1.10.10.10">
    <property type="entry name" value="Winged helix-like DNA-binding domain superfamily/Winged helix DNA-binding domain"/>
    <property type="match status" value="1"/>
</dbReference>
<gene>
    <name evidence="11" type="ORF">RIMI_LOCUS23352280</name>
</gene>
<protein>
    <recommendedName>
        <fullName evidence="10">Fork-head domain-containing protein</fullName>
    </recommendedName>
</protein>
<organism evidence="11 12">
    <name type="scientific">Ranitomeya imitator</name>
    <name type="common">mimic poison frog</name>
    <dbReference type="NCBI Taxonomy" id="111125"/>
    <lineage>
        <taxon>Eukaryota</taxon>
        <taxon>Metazoa</taxon>
        <taxon>Chordata</taxon>
        <taxon>Craniata</taxon>
        <taxon>Vertebrata</taxon>
        <taxon>Euteleostomi</taxon>
        <taxon>Amphibia</taxon>
        <taxon>Batrachia</taxon>
        <taxon>Anura</taxon>
        <taxon>Neobatrachia</taxon>
        <taxon>Hyloidea</taxon>
        <taxon>Dendrobatidae</taxon>
        <taxon>Dendrobatinae</taxon>
        <taxon>Ranitomeya</taxon>
    </lineage>
</organism>
<feature type="DNA-binding region" description="Fork-head" evidence="8">
    <location>
        <begin position="148"/>
        <end position="192"/>
    </location>
</feature>
<dbReference type="PROSITE" id="PS50039">
    <property type="entry name" value="FORK_HEAD_3"/>
    <property type="match status" value="1"/>
</dbReference>
<evidence type="ECO:0000256" key="5">
    <source>
        <dbReference type="ARBA" id="ARBA00023125"/>
    </source>
</evidence>
<evidence type="ECO:0000256" key="8">
    <source>
        <dbReference type="PROSITE-ProRule" id="PRU00089"/>
    </source>
</evidence>
<dbReference type="InterPro" id="IPR032068">
    <property type="entry name" value="FOXO_KIX-bd"/>
</dbReference>
<keyword evidence="3" id="KW-0963">Cytoplasm</keyword>
<feature type="compositionally biased region" description="Acidic residues" evidence="9">
    <location>
        <begin position="276"/>
        <end position="286"/>
    </location>
</feature>
<comment type="caution">
    <text evidence="11">The sequence shown here is derived from an EMBL/GenBank/DDBJ whole genome shotgun (WGS) entry which is preliminary data.</text>
</comment>
<dbReference type="SUPFAM" id="SSF46785">
    <property type="entry name" value="Winged helix' DNA-binding domain"/>
    <property type="match status" value="1"/>
</dbReference>
<reference evidence="11" key="1">
    <citation type="submission" date="2023-07" db="EMBL/GenBank/DDBJ databases">
        <authorList>
            <person name="Stuckert A."/>
        </authorList>
    </citation>
    <scope>NUCLEOTIDE SEQUENCE</scope>
</reference>
<feature type="compositionally biased region" description="Polar residues" evidence="9">
    <location>
        <begin position="228"/>
        <end position="243"/>
    </location>
</feature>
<evidence type="ECO:0000313" key="11">
    <source>
        <dbReference type="EMBL" id="CAJ0968709.1"/>
    </source>
</evidence>
<dbReference type="SMART" id="SM00339">
    <property type="entry name" value="FH"/>
    <property type="match status" value="1"/>
</dbReference>
<keyword evidence="5 8" id="KW-0238">DNA-binding</keyword>
<dbReference type="Gene3D" id="6.10.250.1690">
    <property type="match status" value="1"/>
</dbReference>
<dbReference type="EMBL" id="CAUEEQ010079579">
    <property type="protein sequence ID" value="CAJ0968709.1"/>
    <property type="molecule type" value="Genomic_DNA"/>
</dbReference>
<dbReference type="PANTHER" id="PTHR45767">
    <property type="entry name" value="FORKHEAD BOX PROTEIN O"/>
    <property type="match status" value="1"/>
</dbReference>
<feature type="region of interest" description="Disordered" evidence="9">
    <location>
        <begin position="513"/>
        <end position="538"/>
    </location>
</feature>
<dbReference type="Pfam" id="PF16675">
    <property type="entry name" value="FOXO_KIX_bdg"/>
    <property type="match status" value="1"/>
</dbReference>
<feature type="compositionally biased region" description="Basic residues" evidence="9">
    <location>
        <begin position="527"/>
        <end position="536"/>
    </location>
</feature>
<evidence type="ECO:0000256" key="6">
    <source>
        <dbReference type="ARBA" id="ARBA00023163"/>
    </source>
</evidence>
<feature type="region of interest" description="Disordered" evidence="9">
    <location>
        <begin position="105"/>
        <end position="136"/>
    </location>
</feature>
<evidence type="ECO:0000259" key="10">
    <source>
        <dbReference type="PROSITE" id="PS50039"/>
    </source>
</evidence>
<keyword evidence="4" id="KW-0805">Transcription regulation</keyword>
<evidence type="ECO:0000256" key="4">
    <source>
        <dbReference type="ARBA" id="ARBA00023015"/>
    </source>
</evidence>
<dbReference type="InterPro" id="IPR001766">
    <property type="entry name" value="Fork_head_dom"/>
</dbReference>
<accession>A0ABN9MT54</accession>
<feature type="domain" description="Fork-head" evidence="10">
    <location>
        <begin position="148"/>
        <end position="192"/>
    </location>
</feature>
<dbReference type="Pfam" id="PF16676">
    <property type="entry name" value="FOXO-TAD"/>
    <property type="match status" value="1"/>
</dbReference>
<sequence>MKVGAIPTHDAYAASWKDRVPADRGLRFNRQGVLMSCRLTASSPTPHCRETAVNQNVSSHILPTAARKKNNCSVEVEQLNCRQERSPKSKLAVEIENKAYLASEKFPKGKGSPPHILTVSRDESHKRRNETGFSKGRPDLLNRLRIGKNSIRHNLSLHTRFIRVQNEGTGKSSWWMLNPEGGKTGKTPRRRAASMDSTSGKFLRIKGKAGKKKQQQVQSAPEPIVEGSPSSQQAKWSESPSSHTSDDFDVWAEFHNRANPVAGNMSGRLSPILGNDETDDLDDDEVTPSSPLMYPSPSSALSPNARCSVEMPRLTELNSTIGMGEGLSDHLLDELQDGYSVNSAAAIRQRSPGFSFTSKCPTLGNSSNSFCSTVYSQLAMGMMRRLPMQTIQENKQAAFSPGSTFRNSSLQDLLTAMSYGHKEGVVQSDPGMPSMLGPQRNHRQNTGMLNNCDSGQVPYSANLIKSHNLYHPLTLNPHCSVNNSALASSSGLINSESCGLSSVPHHSYFNSQGGHGSLLEGPYQSPYHHHHHHHHPQVYNQDRFPTDLDLDMFNGSLECDVESIILNDFMDNDEMDFNFDSALPQQGGFNMAATAQPANHSWVQG</sequence>
<proteinExistence type="predicted"/>